<dbReference type="AlphaFoldDB" id="A0A0N4UBT3"/>
<evidence type="ECO:0000313" key="3">
    <source>
        <dbReference type="Proteomes" id="UP000274756"/>
    </source>
</evidence>
<gene>
    <name evidence="1" type="ORF">DME_LOCUS8569</name>
</gene>
<name>A0A0N4UBT3_DRAME</name>
<sequence length="70" mass="8303">MNYHMKCNEYSIDKTEKNTNIPKSNPISSLTVPYIDDDANELHDLFRYFLIKYNGGPIGQQRRKRRRLAN</sequence>
<proteinExistence type="predicted"/>
<accession>A0A0N4UBT3</accession>
<keyword evidence="3" id="KW-1185">Reference proteome</keyword>
<dbReference type="EMBL" id="UYYG01001170">
    <property type="protein sequence ID" value="VDN58596.1"/>
    <property type="molecule type" value="Genomic_DNA"/>
</dbReference>
<dbReference type="Proteomes" id="UP000038040">
    <property type="component" value="Unplaced"/>
</dbReference>
<organism evidence="2 4">
    <name type="scientific">Dracunculus medinensis</name>
    <name type="common">Guinea worm</name>
    <dbReference type="NCBI Taxonomy" id="318479"/>
    <lineage>
        <taxon>Eukaryota</taxon>
        <taxon>Metazoa</taxon>
        <taxon>Ecdysozoa</taxon>
        <taxon>Nematoda</taxon>
        <taxon>Chromadorea</taxon>
        <taxon>Rhabditida</taxon>
        <taxon>Spirurina</taxon>
        <taxon>Dracunculoidea</taxon>
        <taxon>Dracunculidae</taxon>
        <taxon>Dracunculus</taxon>
    </lineage>
</organism>
<reference evidence="1 3" key="2">
    <citation type="submission" date="2018-11" db="EMBL/GenBank/DDBJ databases">
        <authorList>
            <consortium name="Pathogen Informatics"/>
        </authorList>
    </citation>
    <scope>NUCLEOTIDE SEQUENCE [LARGE SCALE GENOMIC DNA]</scope>
</reference>
<dbReference type="WBParaSite" id="DME_0000468601-mRNA-1">
    <property type="protein sequence ID" value="DME_0000468601-mRNA-1"/>
    <property type="gene ID" value="DME_0000468601"/>
</dbReference>
<reference evidence="4" key="1">
    <citation type="submission" date="2017-02" db="UniProtKB">
        <authorList>
            <consortium name="WormBaseParasite"/>
        </authorList>
    </citation>
    <scope>IDENTIFICATION</scope>
</reference>
<evidence type="ECO:0000313" key="2">
    <source>
        <dbReference type="Proteomes" id="UP000038040"/>
    </source>
</evidence>
<dbReference type="Proteomes" id="UP000274756">
    <property type="component" value="Unassembled WGS sequence"/>
</dbReference>
<evidence type="ECO:0000313" key="1">
    <source>
        <dbReference type="EMBL" id="VDN58596.1"/>
    </source>
</evidence>
<protein>
    <submittedName>
        <fullName evidence="1 4">Uncharacterized protein</fullName>
    </submittedName>
</protein>
<evidence type="ECO:0000313" key="4">
    <source>
        <dbReference type="WBParaSite" id="DME_0000468601-mRNA-1"/>
    </source>
</evidence>